<dbReference type="PROSITE" id="PS00041">
    <property type="entry name" value="HTH_ARAC_FAMILY_1"/>
    <property type="match status" value="1"/>
</dbReference>
<evidence type="ECO:0000313" key="6">
    <source>
        <dbReference type="Proteomes" id="UP001589619"/>
    </source>
</evidence>
<accession>A0ABV5W7Z3</accession>
<evidence type="ECO:0000256" key="2">
    <source>
        <dbReference type="ARBA" id="ARBA00023125"/>
    </source>
</evidence>
<keyword evidence="2" id="KW-0238">DNA-binding</keyword>
<dbReference type="InterPro" id="IPR018060">
    <property type="entry name" value="HTH_AraC"/>
</dbReference>
<organism evidence="5 6">
    <name type="scientific">Paenibacillus hodogayensis</name>
    <dbReference type="NCBI Taxonomy" id="279208"/>
    <lineage>
        <taxon>Bacteria</taxon>
        <taxon>Bacillati</taxon>
        <taxon>Bacillota</taxon>
        <taxon>Bacilli</taxon>
        <taxon>Bacillales</taxon>
        <taxon>Paenibacillaceae</taxon>
        <taxon>Paenibacillus</taxon>
    </lineage>
</organism>
<dbReference type="Gene3D" id="1.10.10.60">
    <property type="entry name" value="Homeodomain-like"/>
    <property type="match status" value="2"/>
</dbReference>
<dbReference type="Proteomes" id="UP001589619">
    <property type="component" value="Unassembled WGS sequence"/>
</dbReference>
<feature type="domain" description="HTH araC/xylS-type" evidence="4">
    <location>
        <begin position="189"/>
        <end position="287"/>
    </location>
</feature>
<dbReference type="Gene3D" id="2.60.120.280">
    <property type="entry name" value="Regulatory protein AraC"/>
    <property type="match status" value="1"/>
</dbReference>
<protein>
    <submittedName>
        <fullName evidence="5">AraC family transcriptional regulator</fullName>
    </submittedName>
</protein>
<dbReference type="InterPro" id="IPR009057">
    <property type="entry name" value="Homeodomain-like_sf"/>
</dbReference>
<dbReference type="PROSITE" id="PS01124">
    <property type="entry name" value="HTH_ARAC_FAMILY_2"/>
    <property type="match status" value="1"/>
</dbReference>
<dbReference type="Pfam" id="PF02311">
    <property type="entry name" value="AraC_binding"/>
    <property type="match status" value="1"/>
</dbReference>
<dbReference type="SMART" id="SM00342">
    <property type="entry name" value="HTH_ARAC"/>
    <property type="match status" value="1"/>
</dbReference>
<keyword evidence="3" id="KW-0804">Transcription</keyword>
<dbReference type="PANTHER" id="PTHR43280:SF2">
    <property type="entry name" value="HTH-TYPE TRANSCRIPTIONAL REGULATOR EXSA"/>
    <property type="match status" value="1"/>
</dbReference>
<dbReference type="InterPro" id="IPR020449">
    <property type="entry name" value="Tscrpt_reg_AraC-type_HTH"/>
</dbReference>
<comment type="caution">
    <text evidence="5">The sequence shown here is derived from an EMBL/GenBank/DDBJ whole genome shotgun (WGS) entry which is preliminary data.</text>
</comment>
<dbReference type="PANTHER" id="PTHR43280">
    <property type="entry name" value="ARAC-FAMILY TRANSCRIPTIONAL REGULATOR"/>
    <property type="match status" value="1"/>
</dbReference>
<sequence>MRKYPLQVEWDLAPESENIEVTPSLLAQSMFFYVQAVGRFKALEHYYTNREQYHSFLLLWTKRGQGRLKYGGKSYSLLPNDVFLIDCKEPHYYETASGVWDMDWLHFNGGSSQSYAELILRNAGPVHALAADTIIPSRLELLLQAQRTKPIHSDILSSKWIVEMLSELLIQSVYKEPDSKDMTCPPYILEIMNEMERNCSAKITLDDLAEQHSFSKYHLAREFKRYTGYSPTEYVTHVRLSLAKEMLKFSDLTIAQIAEQVGYQQASFFIKTFKQREGVTPLEFRKRWRA</sequence>
<dbReference type="RefSeq" id="WP_344916303.1">
    <property type="nucleotide sequence ID" value="NZ_BAAAYO010000019.1"/>
</dbReference>
<keyword evidence="6" id="KW-1185">Reference proteome</keyword>
<evidence type="ECO:0000313" key="5">
    <source>
        <dbReference type="EMBL" id="MFB9756413.1"/>
    </source>
</evidence>
<dbReference type="Pfam" id="PF12833">
    <property type="entry name" value="HTH_18"/>
    <property type="match status" value="1"/>
</dbReference>
<name>A0ABV5W7Z3_9BACL</name>
<evidence type="ECO:0000256" key="1">
    <source>
        <dbReference type="ARBA" id="ARBA00023015"/>
    </source>
</evidence>
<proteinExistence type="predicted"/>
<gene>
    <name evidence="5" type="ORF">ACFFNY_32970</name>
</gene>
<dbReference type="PRINTS" id="PR00032">
    <property type="entry name" value="HTHARAC"/>
</dbReference>
<dbReference type="SUPFAM" id="SSF51215">
    <property type="entry name" value="Regulatory protein AraC"/>
    <property type="match status" value="1"/>
</dbReference>
<dbReference type="InterPro" id="IPR018062">
    <property type="entry name" value="HTH_AraC-typ_CS"/>
</dbReference>
<dbReference type="SUPFAM" id="SSF46689">
    <property type="entry name" value="Homeodomain-like"/>
    <property type="match status" value="2"/>
</dbReference>
<evidence type="ECO:0000256" key="3">
    <source>
        <dbReference type="ARBA" id="ARBA00023163"/>
    </source>
</evidence>
<evidence type="ECO:0000259" key="4">
    <source>
        <dbReference type="PROSITE" id="PS01124"/>
    </source>
</evidence>
<keyword evidence="1" id="KW-0805">Transcription regulation</keyword>
<dbReference type="InterPro" id="IPR037923">
    <property type="entry name" value="HTH-like"/>
</dbReference>
<reference evidence="5 6" key="1">
    <citation type="submission" date="2024-09" db="EMBL/GenBank/DDBJ databases">
        <authorList>
            <person name="Sun Q."/>
            <person name="Mori K."/>
        </authorList>
    </citation>
    <scope>NUCLEOTIDE SEQUENCE [LARGE SCALE GENOMIC DNA]</scope>
    <source>
        <strain evidence="5 6">JCM 12520</strain>
    </source>
</reference>
<dbReference type="InterPro" id="IPR003313">
    <property type="entry name" value="AraC-bd"/>
</dbReference>
<dbReference type="EMBL" id="JBHMAG010000023">
    <property type="protein sequence ID" value="MFB9756413.1"/>
    <property type="molecule type" value="Genomic_DNA"/>
</dbReference>